<gene>
    <name evidence="1" type="ORF">BpHYR1_009313</name>
</gene>
<name>A0A3M7QJB0_BRAPC</name>
<accession>A0A3M7QJB0</accession>
<sequence>MGGGQGMVRCIWTGQHNTNQLILVVKFLYESSFRALSLKLKITVWTFIGTSIEEYLFKEFEDRVFIKRQIIKLIGNNGNFKC</sequence>
<evidence type="ECO:0000313" key="2">
    <source>
        <dbReference type="Proteomes" id="UP000276133"/>
    </source>
</evidence>
<dbReference type="EMBL" id="REGN01005981">
    <property type="protein sequence ID" value="RNA11342.1"/>
    <property type="molecule type" value="Genomic_DNA"/>
</dbReference>
<protein>
    <submittedName>
        <fullName evidence="1">Uncharacterized protein</fullName>
    </submittedName>
</protein>
<evidence type="ECO:0000313" key="1">
    <source>
        <dbReference type="EMBL" id="RNA11342.1"/>
    </source>
</evidence>
<dbReference type="AlphaFoldDB" id="A0A3M7QJB0"/>
<reference evidence="1 2" key="1">
    <citation type="journal article" date="2018" name="Sci. Rep.">
        <title>Genomic signatures of local adaptation to the degree of environmental predictability in rotifers.</title>
        <authorList>
            <person name="Franch-Gras L."/>
            <person name="Hahn C."/>
            <person name="Garcia-Roger E.M."/>
            <person name="Carmona M.J."/>
            <person name="Serra M."/>
            <person name="Gomez A."/>
        </authorList>
    </citation>
    <scope>NUCLEOTIDE SEQUENCE [LARGE SCALE GENOMIC DNA]</scope>
    <source>
        <strain evidence="1">HYR1</strain>
    </source>
</reference>
<proteinExistence type="predicted"/>
<comment type="caution">
    <text evidence="1">The sequence shown here is derived from an EMBL/GenBank/DDBJ whole genome shotgun (WGS) entry which is preliminary data.</text>
</comment>
<dbReference type="Proteomes" id="UP000276133">
    <property type="component" value="Unassembled WGS sequence"/>
</dbReference>
<organism evidence="1 2">
    <name type="scientific">Brachionus plicatilis</name>
    <name type="common">Marine rotifer</name>
    <name type="synonym">Brachionus muelleri</name>
    <dbReference type="NCBI Taxonomy" id="10195"/>
    <lineage>
        <taxon>Eukaryota</taxon>
        <taxon>Metazoa</taxon>
        <taxon>Spiralia</taxon>
        <taxon>Gnathifera</taxon>
        <taxon>Rotifera</taxon>
        <taxon>Eurotatoria</taxon>
        <taxon>Monogononta</taxon>
        <taxon>Pseudotrocha</taxon>
        <taxon>Ploima</taxon>
        <taxon>Brachionidae</taxon>
        <taxon>Brachionus</taxon>
    </lineage>
</organism>
<keyword evidence="2" id="KW-1185">Reference proteome</keyword>